<keyword evidence="2" id="KW-1185">Reference proteome</keyword>
<dbReference type="PANTHER" id="PTHR37750:SF1">
    <property type="entry name" value="COX19-LIKE CHCH FAMILY PROTEIN"/>
    <property type="match status" value="1"/>
</dbReference>
<proteinExistence type="predicted"/>
<accession>A0AAD7PEN6</accession>
<dbReference type="InterPro" id="IPR009069">
    <property type="entry name" value="Cys_alpha_HP_mot_SF"/>
</dbReference>
<dbReference type="Proteomes" id="UP001163823">
    <property type="component" value="Chromosome 10"/>
</dbReference>
<feature type="non-terminal residue" evidence="1">
    <location>
        <position position="1"/>
    </location>
</feature>
<organism evidence="1 2">
    <name type="scientific">Quillaja saponaria</name>
    <name type="common">Soap bark tree</name>
    <dbReference type="NCBI Taxonomy" id="32244"/>
    <lineage>
        <taxon>Eukaryota</taxon>
        <taxon>Viridiplantae</taxon>
        <taxon>Streptophyta</taxon>
        <taxon>Embryophyta</taxon>
        <taxon>Tracheophyta</taxon>
        <taxon>Spermatophyta</taxon>
        <taxon>Magnoliopsida</taxon>
        <taxon>eudicotyledons</taxon>
        <taxon>Gunneridae</taxon>
        <taxon>Pentapetalae</taxon>
        <taxon>rosids</taxon>
        <taxon>fabids</taxon>
        <taxon>Fabales</taxon>
        <taxon>Quillajaceae</taxon>
        <taxon>Quillaja</taxon>
    </lineage>
</organism>
<protein>
    <submittedName>
        <fullName evidence="1">Cysteine alpha-hairpin motif superfamily</fullName>
    </submittedName>
</protein>
<dbReference type="SUPFAM" id="SSF47072">
    <property type="entry name" value="Cysteine alpha-hairpin motif"/>
    <property type="match status" value="1"/>
</dbReference>
<gene>
    <name evidence="1" type="ORF">O6P43_024010</name>
</gene>
<dbReference type="AlphaFoldDB" id="A0AAD7PEN6"/>
<sequence>PPSIYCPSSSLPLSLQTSKYAPSADCPICSRESRIPALKPSPNSISMEKPSAKPLCSLEALNLLNCITESPFDQDKCLRLLHSLRECVMSQKVKRFSLADQEQQEAKPSG</sequence>
<evidence type="ECO:0000313" key="1">
    <source>
        <dbReference type="EMBL" id="KAJ7952109.1"/>
    </source>
</evidence>
<dbReference type="PROSITE" id="PS51808">
    <property type="entry name" value="CHCH"/>
    <property type="match status" value="1"/>
</dbReference>
<dbReference type="Gene3D" id="1.10.287.1130">
    <property type="entry name" value="CytochromE C oxidase copper chaperone"/>
    <property type="match status" value="1"/>
</dbReference>
<evidence type="ECO:0000313" key="2">
    <source>
        <dbReference type="Proteomes" id="UP001163823"/>
    </source>
</evidence>
<dbReference type="PANTHER" id="PTHR37750">
    <property type="entry name" value="COX19-LIKE CHCH FAMILY PROTEIN"/>
    <property type="match status" value="1"/>
</dbReference>
<comment type="caution">
    <text evidence="1">The sequence shown here is derived from an EMBL/GenBank/DDBJ whole genome shotgun (WGS) entry which is preliminary data.</text>
</comment>
<dbReference type="KEGG" id="qsa:O6P43_024010"/>
<name>A0AAD7PEN6_QUISA</name>
<dbReference type="EMBL" id="JARAOO010000010">
    <property type="protein sequence ID" value="KAJ7952109.1"/>
    <property type="molecule type" value="Genomic_DNA"/>
</dbReference>
<reference evidence="1" key="1">
    <citation type="journal article" date="2023" name="Science">
        <title>Elucidation of the pathway for biosynthesis of saponin adjuvants from the soapbark tree.</title>
        <authorList>
            <person name="Reed J."/>
            <person name="Orme A."/>
            <person name="El-Demerdash A."/>
            <person name="Owen C."/>
            <person name="Martin L.B.B."/>
            <person name="Misra R.C."/>
            <person name="Kikuchi S."/>
            <person name="Rejzek M."/>
            <person name="Martin A.C."/>
            <person name="Harkess A."/>
            <person name="Leebens-Mack J."/>
            <person name="Louveau T."/>
            <person name="Stephenson M.J."/>
            <person name="Osbourn A."/>
        </authorList>
    </citation>
    <scope>NUCLEOTIDE SEQUENCE</scope>
    <source>
        <strain evidence="1">S10</strain>
    </source>
</reference>